<keyword evidence="11" id="KW-1185">Reference proteome</keyword>
<proteinExistence type="inferred from homology"/>
<evidence type="ECO:0000256" key="2">
    <source>
        <dbReference type="ARBA" id="ARBA00007232"/>
    </source>
</evidence>
<keyword evidence="6" id="KW-0687">Ribonucleoprotein</keyword>
<dbReference type="GO" id="GO:0003735">
    <property type="term" value="F:structural constituent of ribosome"/>
    <property type="evidence" value="ECO:0007669"/>
    <property type="project" value="InterPro"/>
</dbReference>
<accession>A0A6A4WY57</accession>
<dbReference type="PANTHER" id="PTHR34090:SF1">
    <property type="entry name" value="LARGE RIBOSOMAL SUBUNIT PROTEIN ML52"/>
    <property type="match status" value="1"/>
</dbReference>
<protein>
    <recommendedName>
        <fullName evidence="7">Large ribosomal subunit protein mL52</fullName>
    </recommendedName>
    <alternativeName>
        <fullName evidence="8">39S ribosomal protein L52, mitochondrial</fullName>
    </alternativeName>
</protein>
<dbReference type="AlphaFoldDB" id="A0A6A4WY57"/>
<organism evidence="10 11">
    <name type="scientific">Amphibalanus amphitrite</name>
    <name type="common">Striped barnacle</name>
    <name type="synonym">Balanus amphitrite</name>
    <dbReference type="NCBI Taxonomy" id="1232801"/>
    <lineage>
        <taxon>Eukaryota</taxon>
        <taxon>Metazoa</taxon>
        <taxon>Ecdysozoa</taxon>
        <taxon>Arthropoda</taxon>
        <taxon>Crustacea</taxon>
        <taxon>Multicrustacea</taxon>
        <taxon>Cirripedia</taxon>
        <taxon>Thoracica</taxon>
        <taxon>Thoracicalcarea</taxon>
        <taxon>Balanomorpha</taxon>
        <taxon>Balanoidea</taxon>
        <taxon>Balanidae</taxon>
        <taxon>Amphibalaninae</taxon>
        <taxon>Amphibalanus</taxon>
    </lineage>
</organism>
<evidence type="ECO:0000256" key="9">
    <source>
        <dbReference type="SAM" id="MobiDB-lite"/>
    </source>
</evidence>
<evidence type="ECO:0000256" key="3">
    <source>
        <dbReference type="ARBA" id="ARBA00022946"/>
    </source>
</evidence>
<feature type="region of interest" description="Disordered" evidence="9">
    <location>
        <begin position="44"/>
        <end position="86"/>
    </location>
</feature>
<name>A0A6A4WY57_AMPAM</name>
<evidence type="ECO:0000256" key="6">
    <source>
        <dbReference type="ARBA" id="ARBA00023274"/>
    </source>
</evidence>
<keyword evidence="3" id="KW-0809">Transit peptide</keyword>
<dbReference type="Pfam" id="PF18699">
    <property type="entry name" value="MRPL52"/>
    <property type="match status" value="1"/>
</dbReference>
<sequence length="150" mass="17111">MFFEVALRRSGVLVPHSQIISPLFSRTPNSCSVITCRTYKKMPSKPKPFPSKLQDWRREQKMPVNPTWRGVLTDGPDFSYTDGQPAPALVNQVRRADKQRRLMERVVQLTSELDLAERLHAERVASAERQRQQLAGSRLKAKANKPLDTA</sequence>
<evidence type="ECO:0000256" key="1">
    <source>
        <dbReference type="ARBA" id="ARBA00004173"/>
    </source>
</evidence>
<comment type="subcellular location">
    <subcellularLocation>
        <location evidence="1">Mitochondrion</location>
    </subcellularLocation>
</comment>
<evidence type="ECO:0000256" key="7">
    <source>
        <dbReference type="ARBA" id="ARBA00035181"/>
    </source>
</evidence>
<dbReference type="GO" id="GO:0005762">
    <property type="term" value="C:mitochondrial large ribosomal subunit"/>
    <property type="evidence" value="ECO:0007669"/>
    <property type="project" value="InterPro"/>
</dbReference>
<evidence type="ECO:0000313" key="10">
    <source>
        <dbReference type="EMBL" id="KAF0307312.1"/>
    </source>
</evidence>
<dbReference type="OrthoDB" id="10249237at2759"/>
<feature type="region of interest" description="Disordered" evidence="9">
    <location>
        <begin position="124"/>
        <end position="150"/>
    </location>
</feature>
<keyword evidence="4 10" id="KW-0689">Ribosomal protein</keyword>
<dbReference type="GO" id="GO:0032543">
    <property type="term" value="P:mitochondrial translation"/>
    <property type="evidence" value="ECO:0007669"/>
    <property type="project" value="InterPro"/>
</dbReference>
<comment type="similarity">
    <text evidence="2">Belongs to the mitochondrion-specific ribosomal protein mL52 family.</text>
</comment>
<dbReference type="EMBL" id="VIIS01000589">
    <property type="protein sequence ID" value="KAF0307312.1"/>
    <property type="molecule type" value="Genomic_DNA"/>
</dbReference>
<reference evidence="10 11" key="1">
    <citation type="submission" date="2019-07" db="EMBL/GenBank/DDBJ databases">
        <title>Draft genome assembly of a fouling barnacle, Amphibalanus amphitrite (Darwin, 1854): The first reference genome for Thecostraca.</title>
        <authorList>
            <person name="Kim W."/>
        </authorList>
    </citation>
    <scope>NUCLEOTIDE SEQUENCE [LARGE SCALE GENOMIC DNA]</scope>
    <source>
        <strain evidence="10">SNU_AA5</strain>
        <tissue evidence="10">Soma without cirri and trophi</tissue>
    </source>
</reference>
<evidence type="ECO:0000313" key="11">
    <source>
        <dbReference type="Proteomes" id="UP000440578"/>
    </source>
</evidence>
<gene>
    <name evidence="10" type="primary">mRpL52</name>
    <name evidence="10" type="ORF">FJT64_021324</name>
</gene>
<dbReference type="Proteomes" id="UP000440578">
    <property type="component" value="Unassembled WGS sequence"/>
</dbReference>
<comment type="caution">
    <text evidence="10">The sequence shown here is derived from an EMBL/GenBank/DDBJ whole genome shotgun (WGS) entry which is preliminary data.</text>
</comment>
<dbReference type="InterPro" id="IPR034596">
    <property type="entry name" value="Ribosomal_mL52"/>
</dbReference>
<dbReference type="PANTHER" id="PTHR34090">
    <property type="entry name" value="39S RIBOSOMAL PROTEIN L52, MITOCHONDRIAL"/>
    <property type="match status" value="1"/>
</dbReference>
<evidence type="ECO:0000256" key="4">
    <source>
        <dbReference type="ARBA" id="ARBA00022980"/>
    </source>
</evidence>
<keyword evidence="5" id="KW-0496">Mitochondrion</keyword>
<evidence type="ECO:0000256" key="8">
    <source>
        <dbReference type="ARBA" id="ARBA00035425"/>
    </source>
</evidence>
<evidence type="ECO:0000256" key="5">
    <source>
        <dbReference type="ARBA" id="ARBA00023128"/>
    </source>
</evidence>